<dbReference type="Gene3D" id="3.55.50.10">
    <property type="entry name" value="Baseplate protein-like domains"/>
    <property type="match status" value="1"/>
</dbReference>
<evidence type="ECO:0000256" key="1">
    <source>
        <dbReference type="SAM" id="MobiDB-lite"/>
    </source>
</evidence>
<dbReference type="SUPFAM" id="SSF69279">
    <property type="entry name" value="Phage tail proteins"/>
    <property type="match status" value="1"/>
</dbReference>
<evidence type="ECO:0000259" key="2">
    <source>
        <dbReference type="Pfam" id="PF04717"/>
    </source>
</evidence>
<dbReference type="Gene3D" id="2.40.50.230">
    <property type="entry name" value="Gp5 N-terminal domain"/>
    <property type="match status" value="1"/>
</dbReference>
<feature type="domain" description="Gp5/Type VI secretion system Vgr protein OB-fold" evidence="2">
    <location>
        <begin position="390"/>
        <end position="462"/>
    </location>
</feature>
<dbReference type="InterPro" id="IPR037026">
    <property type="entry name" value="Vgr_OB-fold_dom_sf"/>
</dbReference>
<dbReference type="EMBL" id="BAAANQ010000007">
    <property type="protein sequence ID" value="GAA2057392.1"/>
    <property type="molecule type" value="Genomic_DNA"/>
</dbReference>
<dbReference type="Pfam" id="PF05954">
    <property type="entry name" value="Phage_GPD"/>
    <property type="match status" value="1"/>
</dbReference>
<dbReference type="SUPFAM" id="SSF69255">
    <property type="entry name" value="gp5 N-terminal domain-like"/>
    <property type="match status" value="1"/>
</dbReference>
<dbReference type="NCBIfam" id="NF033848">
    <property type="entry name" value="VgrG_rel"/>
    <property type="match status" value="1"/>
</dbReference>
<name>A0ABP5GU31_9ACTN</name>
<dbReference type="Pfam" id="PF04717">
    <property type="entry name" value="Phage_base_V"/>
    <property type="match status" value="1"/>
</dbReference>
<dbReference type="InterPro" id="IPR047702">
    <property type="entry name" value="VgrG-rel"/>
</dbReference>
<protein>
    <submittedName>
        <fullName evidence="3">VgrG-related protein</fullName>
    </submittedName>
</protein>
<dbReference type="Gene3D" id="2.30.110.50">
    <property type="match status" value="1"/>
</dbReference>
<evidence type="ECO:0000313" key="4">
    <source>
        <dbReference type="Proteomes" id="UP001403094"/>
    </source>
</evidence>
<dbReference type="RefSeq" id="WP_346071029.1">
    <property type="nucleotide sequence ID" value="NZ_BAAANQ010000007.1"/>
</dbReference>
<dbReference type="Gene3D" id="4.10.220.110">
    <property type="match status" value="1"/>
</dbReference>
<dbReference type="InterPro" id="IPR006531">
    <property type="entry name" value="Gp5/Vgr_OB"/>
</dbReference>
<evidence type="ECO:0000313" key="3">
    <source>
        <dbReference type="EMBL" id="GAA2057392.1"/>
    </source>
</evidence>
<comment type="caution">
    <text evidence="3">The sequence shown here is derived from an EMBL/GenBank/DDBJ whole genome shotgun (WGS) entry which is preliminary data.</text>
</comment>
<keyword evidence="4" id="KW-1185">Reference proteome</keyword>
<reference evidence="4" key="1">
    <citation type="journal article" date="2019" name="Int. J. Syst. Evol. Microbiol.">
        <title>The Global Catalogue of Microorganisms (GCM) 10K type strain sequencing project: providing services to taxonomists for standard genome sequencing and annotation.</title>
        <authorList>
            <consortium name="The Broad Institute Genomics Platform"/>
            <consortium name="The Broad Institute Genome Sequencing Center for Infectious Disease"/>
            <person name="Wu L."/>
            <person name="Ma J."/>
        </authorList>
    </citation>
    <scope>NUCLEOTIDE SEQUENCE [LARGE SCALE GENOMIC DNA]</scope>
    <source>
        <strain evidence="4">JCM 14549</strain>
    </source>
</reference>
<accession>A0ABP5GU31</accession>
<gene>
    <name evidence="3" type="ORF">GCM10009757_36160</name>
</gene>
<feature type="region of interest" description="Disordered" evidence="1">
    <location>
        <begin position="489"/>
        <end position="508"/>
    </location>
</feature>
<dbReference type="Proteomes" id="UP001403094">
    <property type="component" value="Unassembled WGS sequence"/>
</dbReference>
<sequence>MTGASVAKALVIEFGGAPLSPALTNTLVDGYVDDSRMLPDLFVLRFRDPSRVLLERTGVSVGTPVRLLASAGEGGGAGAARPLLTGSVTALEIEIDDTGTFTVVRGLDESYRLLRGRRVASYQNMTLADICAQVARRAGLAPGTVEVAGPVLEHVAQPNCTDWEFLRMLAADAGAQVYVADGRLHVVRPAEAGGAPDTSARAAASALVLEAGDNLLRCRAGVSAAEQVSAVEVRGWDVRTKQPLVGRAEAGTAATLDLGVTAAQVSEPFGAAEFVVAGASYGTQAQVDQVARALAATLAGSFAELEAVIRGNPEVRAGSAVTLTGVGAPFEGRYTVTSSRHVFDPLRGYETWLTVSGQQERSLFGLTGGGGGAGEGAAAPGGGGGGGLVSGTVTDTKDPEGLGRVKVCFPWLSQEYASDWARTAQTGGTGGGEGFIPEVGDEVLVGFEQGRLDRPYVLGALFNGQDRPGGGAGGGADGGVGADAAAGTGGGSGAIDETSGAVTKRSFGSKGGDKLELLDVANGPQGVRLLTGDGKLLIDLDKKGTTITIDSAGGVEITAGAQVTVTAGSGARIDAGEGVLDLSGAGVRLTARRDGVEVDGGESSVRLAAGGAVEVRGGRVEVKGTQRTEVHSDGSLTVQSPMVRIN</sequence>
<proteinExistence type="predicted"/>
<organism evidence="3 4">
    <name type="scientific">Streptomyces cheonanensis</name>
    <dbReference type="NCBI Taxonomy" id="312720"/>
    <lineage>
        <taxon>Bacteria</taxon>
        <taxon>Bacillati</taxon>
        <taxon>Actinomycetota</taxon>
        <taxon>Actinomycetes</taxon>
        <taxon>Kitasatosporales</taxon>
        <taxon>Streptomycetaceae</taxon>
        <taxon>Streptomyces</taxon>
    </lineage>
</organism>